<keyword evidence="2" id="KW-0378">Hydrolase</keyword>
<reference evidence="4 5" key="1">
    <citation type="journal article" date="2020" name="ISME J.">
        <title>Uncovering the hidden diversity of litter-decomposition mechanisms in mushroom-forming fungi.</title>
        <authorList>
            <person name="Floudas D."/>
            <person name="Bentzer J."/>
            <person name="Ahren D."/>
            <person name="Johansson T."/>
            <person name="Persson P."/>
            <person name="Tunlid A."/>
        </authorList>
    </citation>
    <scope>NUCLEOTIDE SEQUENCE [LARGE SCALE GENOMIC DNA]</scope>
    <source>
        <strain evidence="4 5">CBS 291.85</strain>
    </source>
</reference>
<keyword evidence="5" id="KW-1185">Reference proteome</keyword>
<name>A0A8H5LWI1_9AGAR</name>
<comment type="similarity">
    <text evidence="1">Belongs to the type-B carboxylesterase/lipase family.</text>
</comment>
<proteinExistence type="inferred from homology"/>
<dbReference type="InterPro" id="IPR002018">
    <property type="entry name" value="CarbesteraseB"/>
</dbReference>
<dbReference type="InterPro" id="IPR029058">
    <property type="entry name" value="AB_hydrolase_fold"/>
</dbReference>
<sequence>MRLVQMFLKPAPTLLLMKVHSSGDVVVVNINFRLNVFGSPALNNGVQVVTGNYALADKIAALEWVQENIAIFGGDPKRVTVVGQSTERRS</sequence>
<dbReference type="EMBL" id="JAACJM010000006">
    <property type="protein sequence ID" value="KAF5372142.1"/>
    <property type="molecule type" value="Genomic_DNA"/>
</dbReference>
<gene>
    <name evidence="4" type="ORF">D9758_005059</name>
</gene>
<dbReference type="PANTHER" id="PTHR43142:SF1">
    <property type="entry name" value="CARBOXYLIC ESTER HYDROLASE"/>
    <property type="match status" value="1"/>
</dbReference>
<feature type="domain" description="Carboxylesterase type B" evidence="3">
    <location>
        <begin position="21"/>
        <end position="85"/>
    </location>
</feature>
<dbReference type="GO" id="GO:0016787">
    <property type="term" value="F:hydrolase activity"/>
    <property type="evidence" value="ECO:0007669"/>
    <property type="project" value="UniProtKB-KW"/>
</dbReference>
<accession>A0A8H5LWI1</accession>
<evidence type="ECO:0000313" key="4">
    <source>
        <dbReference type="EMBL" id="KAF5372142.1"/>
    </source>
</evidence>
<evidence type="ECO:0000256" key="2">
    <source>
        <dbReference type="ARBA" id="ARBA00022801"/>
    </source>
</evidence>
<dbReference type="PANTHER" id="PTHR43142">
    <property type="entry name" value="CARBOXYLIC ESTER HYDROLASE"/>
    <property type="match status" value="1"/>
</dbReference>
<dbReference type="AlphaFoldDB" id="A0A8H5LWI1"/>
<dbReference type="SUPFAM" id="SSF53474">
    <property type="entry name" value="alpha/beta-Hydrolases"/>
    <property type="match status" value="1"/>
</dbReference>
<evidence type="ECO:0000313" key="5">
    <source>
        <dbReference type="Proteomes" id="UP000559256"/>
    </source>
</evidence>
<comment type="caution">
    <text evidence="4">The sequence shown here is derived from an EMBL/GenBank/DDBJ whole genome shotgun (WGS) entry which is preliminary data.</text>
</comment>
<dbReference type="Pfam" id="PF00135">
    <property type="entry name" value="COesterase"/>
    <property type="match status" value="1"/>
</dbReference>
<dbReference type="OrthoDB" id="408631at2759"/>
<organism evidence="4 5">
    <name type="scientific">Tetrapyrgos nigripes</name>
    <dbReference type="NCBI Taxonomy" id="182062"/>
    <lineage>
        <taxon>Eukaryota</taxon>
        <taxon>Fungi</taxon>
        <taxon>Dikarya</taxon>
        <taxon>Basidiomycota</taxon>
        <taxon>Agaricomycotina</taxon>
        <taxon>Agaricomycetes</taxon>
        <taxon>Agaricomycetidae</taxon>
        <taxon>Agaricales</taxon>
        <taxon>Marasmiineae</taxon>
        <taxon>Marasmiaceae</taxon>
        <taxon>Tetrapyrgos</taxon>
    </lineage>
</organism>
<evidence type="ECO:0000256" key="1">
    <source>
        <dbReference type="ARBA" id="ARBA00005964"/>
    </source>
</evidence>
<protein>
    <recommendedName>
        <fullName evidence="3">Carboxylesterase type B domain-containing protein</fullName>
    </recommendedName>
</protein>
<dbReference type="Gene3D" id="3.40.50.1820">
    <property type="entry name" value="alpha/beta hydrolase"/>
    <property type="match status" value="1"/>
</dbReference>
<evidence type="ECO:0000259" key="3">
    <source>
        <dbReference type="Pfam" id="PF00135"/>
    </source>
</evidence>
<dbReference type="Proteomes" id="UP000559256">
    <property type="component" value="Unassembled WGS sequence"/>
</dbReference>